<keyword evidence="6 14" id="KW-0548">Nucleotidyltransferase</keyword>
<evidence type="ECO:0000256" key="5">
    <source>
        <dbReference type="ARBA" id="ARBA00022679"/>
    </source>
</evidence>
<comment type="catalytic activity">
    <reaction evidence="13 14">
        <text>FMN + ATP + H(+) = FAD + diphosphate</text>
        <dbReference type="Rhea" id="RHEA:17237"/>
        <dbReference type="ChEBI" id="CHEBI:15378"/>
        <dbReference type="ChEBI" id="CHEBI:30616"/>
        <dbReference type="ChEBI" id="CHEBI:33019"/>
        <dbReference type="ChEBI" id="CHEBI:57692"/>
        <dbReference type="ChEBI" id="CHEBI:58210"/>
        <dbReference type="EC" id="2.7.7.2"/>
    </reaction>
</comment>
<evidence type="ECO:0000256" key="12">
    <source>
        <dbReference type="ARBA" id="ARBA00047880"/>
    </source>
</evidence>
<evidence type="ECO:0000256" key="4">
    <source>
        <dbReference type="ARBA" id="ARBA00022643"/>
    </source>
</evidence>
<dbReference type="InterPro" id="IPR014729">
    <property type="entry name" value="Rossmann-like_a/b/a_fold"/>
</dbReference>
<dbReference type="FunFam" id="3.40.50.620:FF:000021">
    <property type="entry name" value="Riboflavin biosynthesis protein"/>
    <property type="match status" value="1"/>
</dbReference>
<dbReference type="GO" id="GO:0009231">
    <property type="term" value="P:riboflavin biosynthetic process"/>
    <property type="evidence" value="ECO:0007669"/>
    <property type="project" value="InterPro"/>
</dbReference>
<sequence>MKYISENIDFNIKNSAVTLGKFDGLHQGHQILIDKVLSLKEEGYTSVMFTFLYHPYNLFSDNEIKLIFTEDEKKHILSQSGLDVLISYPFSHDTKNIEPEDFIKNILVEKLDAKLIVVGNDFRFGRNRRGDINMLKAMEDIYGFKVISFEKKRWEDTIISSSVIRNELQRGHMERVNNLLGRTYFIRGKVLDGRKIGRTIGMPTTNLLPPSNKLLPPCGVYTSRTIIDGVSYPGMTNIGYKPTVGKEKEKGVETYIFDFSKDLYGKEIDVELLEYVRPEIKFDSIEELKVKMEEDLTFGRKFFNI</sequence>
<keyword evidence="9 14" id="KW-0274">FAD</keyword>
<dbReference type="NCBIfam" id="NF004162">
    <property type="entry name" value="PRK05627.1-5"/>
    <property type="match status" value="1"/>
</dbReference>
<dbReference type="NCBIfam" id="TIGR00083">
    <property type="entry name" value="ribF"/>
    <property type="match status" value="1"/>
</dbReference>
<dbReference type="InterPro" id="IPR023465">
    <property type="entry name" value="Riboflavin_kinase_dom_sf"/>
</dbReference>
<dbReference type="PANTHER" id="PTHR22749:SF6">
    <property type="entry name" value="RIBOFLAVIN KINASE"/>
    <property type="match status" value="1"/>
</dbReference>
<evidence type="ECO:0000256" key="7">
    <source>
        <dbReference type="ARBA" id="ARBA00022741"/>
    </source>
</evidence>
<dbReference type="InterPro" id="IPR023468">
    <property type="entry name" value="Riboflavin_kinase"/>
</dbReference>
<dbReference type="GO" id="GO:0006747">
    <property type="term" value="P:FAD biosynthetic process"/>
    <property type="evidence" value="ECO:0007669"/>
    <property type="project" value="UniProtKB-UniRule"/>
</dbReference>
<dbReference type="EC" id="2.7.1.26" evidence="14"/>
<keyword evidence="7 14" id="KW-0547">Nucleotide-binding</keyword>
<dbReference type="Gene3D" id="3.40.50.620">
    <property type="entry name" value="HUPs"/>
    <property type="match status" value="1"/>
</dbReference>
<evidence type="ECO:0000256" key="2">
    <source>
        <dbReference type="ARBA" id="ARBA00005201"/>
    </source>
</evidence>
<evidence type="ECO:0000256" key="1">
    <source>
        <dbReference type="ARBA" id="ARBA00004726"/>
    </source>
</evidence>
<reference evidence="17" key="1">
    <citation type="submission" date="2015-09" db="EMBL/GenBank/DDBJ databases">
        <authorList>
            <person name="Wibberg D."/>
        </authorList>
    </citation>
    <scope>NUCLEOTIDE SEQUENCE [LARGE SCALE GENOMIC DNA]</scope>
    <source>
        <strain evidence="17">SD1D</strain>
    </source>
</reference>
<keyword evidence="4 14" id="KW-0288">FMN</keyword>
<dbReference type="Pfam" id="PF01687">
    <property type="entry name" value="Flavokinase"/>
    <property type="match status" value="1"/>
</dbReference>
<evidence type="ECO:0000256" key="14">
    <source>
        <dbReference type="PIRNR" id="PIRNR004491"/>
    </source>
</evidence>
<dbReference type="InterPro" id="IPR015865">
    <property type="entry name" value="Riboflavin_kinase_bac/euk"/>
</dbReference>
<dbReference type="InterPro" id="IPR015864">
    <property type="entry name" value="FAD_synthase"/>
</dbReference>
<dbReference type="RefSeq" id="WP_058257828.1">
    <property type="nucleotide sequence ID" value="NZ_JANWKB010000027.1"/>
</dbReference>
<evidence type="ECO:0000256" key="13">
    <source>
        <dbReference type="ARBA" id="ARBA00049494"/>
    </source>
</evidence>
<dbReference type="GO" id="GO:0005524">
    <property type="term" value="F:ATP binding"/>
    <property type="evidence" value="ECO:0007669"/>
    <property type="project" value="UniProtKB-UniRule"/>
</dbReference>
<dbReference type="EC" id="2.7.7.2" evidence="14"/>
<keyword evidence="17" id="KW-1185">Reference proteome</keyword>
<keyword evidence="3 14" id="KW-0285">Flavoprotein</keyword>
<dbReference type="AlphaFoldDB" id="A0A0K8J539"/>
<evidence type="ECO:0000256" key="3">
    <source>
        <dbReference type="ARBA" id="ARBA00022630"/>
    </source>
</evidence>
<evidence type="ECO:0000256" key="6">
    <source>
        <dbReference type="ARBA" id="ARBA00022695"/>
    </source>
</evidence>
<evidence type="ECO:0000313" key="16">
    <source>
        <dbReference type="EMBL" id="CUH92464.1"/>
    </source>
</evidence>
<dbReference type="NCBIfam" id="NF004160">
    <property type="entry name" value="PRK05627.1-3"/>
    <property type="match status" value="1"/>
</dbReference>
<evidence type="ECO:0000256" key="8">
    <source>
        <dbReference type="ARBA" id="ARBA00022777"/>
    </source>
</evidence>
<organism evidence="16 17">
    <name type="scientific">Herbinix luporum</name>
    <dbReference type="NCBI Taxonomy" id="1679721"/>
    <lineage>
        <taxon>Bacteria</taxon>
        <taxon>Bacillati</taxon>
        <taxon>Bacillota</taxon>
        <taxon>Clostridia</taxon>
        <taxon>Lachnospirales</taxon>
        <taxon>Lachnospiraceae</taxon>
        <taxon>Herbinix</taxon>
    </lineage>
</organism>
<keyword evidence="10 14" id="KW-0067">ATP-binding</keyword>
<evidence type="ECO:0000313" key="17">
    <source>
        <dbReference type="Proteomes" id="UP000196053"/>
    </source>
</evidence>
<feature type="domain" description="Riboflavin kinase" evidence="15">
    <location>
        <begin position="179"/>
        <end position="304"/>
    </location>
</feature>
<keyword evidence="5 14" id="KW-0808">Transferase</keyword>
<proteinExistence type="inferred from homology"/>
<accession>A0A0K8J539</accession>
<dbReference type="GO" id="GO:0008531">
    <property type="term" value="F:riboflavin kinase activity"/>
    <property type="evidence" value="ECO:0007669"/>
    <property type="project" value="UniProtKB-UniRule"/>
</dbReference>
<dbReference type="SUPFAM" id="SSF52374">
    <property type="entry name" value="Nucleotidylyl transferase"/>
    <property type="match status" value="1"/>
</dbReference>
<protein>
    <recommendedName>
        <fullName evidence="14">Riboflavin biosynthesis protein</fullName>
    </recommendedName>
    <domain>
        <recommendedName>
            <fullName evidence="14">Riboflavin kinase</fullName>
            <ecNumber evidence="14">2.7.1.26</ecNumber>
        </recommendedName>
        <alternativeName>
            <fullName evidence="14">Flavokinase</fullName>
        </alternativeName>
    </domain>
    <domain>
        <recommendedName>
            <fullName evidence="14">FMN adenylyltransferase</fullName>
            <ecNumber evidence="14">2.7.7.2</ecNumber>
        </recommendedName>
        <alternativeName>
            <fullName evidence="14">FAD pyrophosphorylase</fullName>
        </alternativeName>
        <alternativeName>
            <fullName evidence="14">FAD synthase</fullName>
        </alternativeName>
    </domain>
</protein>
<name>A0A0K8J539_9FIRM</name>
<dbReference type="UniPathway" id="UPA00277">
    <property type="reaction ID" value="UER00407"/>
</dbReference>
<dbReference type="Pfam" id="PF06574">
    <property type="entry name" value="FAD_syn"/>
    <property type="match status" value="1"/>
</dbReference>
<keyword evidence="8 14" id="KW-0418">Kinase</keyword>
<dbReference type="OrthoDB" id="9803667at2"/>
<dbReference type="CDD" id="cd02064">
    <property type="entry name" value="FAD_synthetase_N"/>
    <property type="match status" value="1"/>
</dbReference>
<dbReference type="SUPFAM" id="SSF82114">
    <property type="entry name" value="Riboflavin kinase-like"/>
    <property type="match status" value="1"/>
</dbReference>
<dbReference type="GO" id="GO:0009398">
    <property type="term" value="P:FMN biosynthetic process"/>
    <property type="evidence" value="ECO:0007669"/>
    <property type="project" value="UniProtKB-UniRule"/>
</dbReference>
<dbReference type="Proteomes" id="UP000196053">
    <property type="component" value="Chromosome I"/>
</dbReference>
<evidence type="ECO:0000256" key="9">
    <source>
        <dbReference type="ARBA" id="ARBA00022827"/>
    </source>
</evidence>
<evidence type="ECO:0000256" key="10">
    <source>
        <dbReference type="ARBA" id="ARBA00022840"/>
    </source>
</evidence>
<gene>
    <name evidence="16" type="ORF">SD1D_0917</name>
</gene>
<dbReference type="PIRSF" id="PIRSF004491">
    <property type="entry name" value="FAD_Synth"/>
    <property type="match status" value="1"/>
</dbReference>
<comment type="pathway">
    <text evidence="2 14">Cofactor biosynthesis; FMN biosynthesis; FMN from riboflavin (ATP route): step 1/1.</text>
</comment>
<evidence type="ECO:0000256" key="11">
    <source>
        <dbReference type="ARBA" id="ARBA00023268"/>
    </source>
</evidence>
<dbReference type="PANTHER" id="PTHR22749">
    <property type="entry name" value="RIBOFLAVIN KINASE/FMN ADENYLYLTRANSFERASE"/>
    <property type="match status" value="1"/>
</dbReference>
<comment type="pathway">
    <text evidence="1 14">Cofactor biosynthesis; FAD biosynthesis; FAD from FMN: step 1/1.</text>
</comment>
<dbReference type="UniPathway" id="UPA00276">
    <property type="reaction ID" value="UER00406"/>
</dbReference>
<dbReference type="Gene3D" id="2.40.30.30">
    <property type="entry name" value="Riboflavin kinase-like"/>
    <property type="match status" value="1"/>
</dbReference>
<comment type="similarity">
    <text evidence="14">Belongs to the ribF family.</text>
</comment>
<dbReference type="InterPro" id="IPR002606">
    <property type="entry name" value="Riboflavin_kinase_bac"/>
</dbReference>
<evidence type="ECO:0000259" key="15">
    <source>
        <dbReference type="SMART" id="SM00904"/>
    </source>
</evidence>
<dbReference type="GO" id="GO:0003919">
    <property type="term" value="F:FMN adenylyltransferase activity"/>
    <property type="evidence" value="ECO:0007669"/>
    <property type="project" value="UniProtKB-UniRule"/>
</dbReference>
<dbReference type="SMART" id="SM00904">
    <property type="entry name" value="Flavokinase"/>
    <property type="match status" value="1"/>
</dbReference>
<keyword evidence="11" id="KW-0511">Multifunctional enzyme</keyword>
<dbReference type="KEGG" id="hsd:SD1D_0917"/>
<comment type="catalytic activity">
    <reaction evidence="12 14">
        <text>riboflavin + ATP = FMN + ADP + H(+)</text>
        <dbReference type="Rhea" id="RHEA:14357"/>
        <dbReference type="ChEBI" id="CHEBI:15378"/>
        <dbReference type="ChEBI" id="CHEBI:30616"/>
        <dbReference type="ChEBI" id="CHEBI:57986"/>
        <dbReference type="ChEBI" id="CHEBI:58210"/>
        <dbReference type="ChEBI" id="CHEBI:456216"/>
        <dbReference type="EC" id="2.7.1.26"/>
    </reaction>
</comment>
<dbReference type="EMBL" id="LN879430">
    <property type="protein sequence ID" value="CUH92464.1"/>
    <property type="molecule type" value="Genomic_DNA"/>
</dbReference>